<dbReference type="EMBL" id="VSRR010029771">
    <property type="protein sequence ID" value="MPC69649.1"/>
    <property type="molecule type" value="Genomic_DNA"/>
</dbReference>
<gene>
    <name evidence="1" type="ORF">E2C01_063879</name>
</gene>
<evidence type="ECO:0000313" key="1">
    <source>
        <dbReference type="EMBL" id="MPC69649.1"/>
    </source>
</evidence>
<evidence type="ECO:0000313" key="2">
    <source>
        <dbReference type="Proteomes" id="UP000324222"/>
    </source>
</evidence>
<reference evidence="1 2" key="1">
    <citation type="submission" date="2019-05" db="EMBL/GenBank/DDBJ databases">
        <title>Another draft genome of Portunus trituberculatus and its Hox gene families provides insights of decapod evolution.</title>
        <authorList>
            <person name="Jeong J.-H."/>
            <person name="Song I."/>
            <person name="Kim S."/>
            <person name="Choi T."/>
            <person name="Kim D."/>
            <person name="Ryu S."/>
            <person name="Kim W."/>
        </authorList>
    </citation>
    <scope>NUCLEOTIDE SEQUENCE [LARGE SCALE GENOMIC DNA]</scope>
    <source>
        <tissue evidence="1">Muscle</tissue>
    </source>
</reference>
<keyword evidence="2" id="KW-1185">Reference proteome</keyword>
<proteinExistence type="predicted"/>
<sequence length="121" mass="13533">MPKVPGCWREADTGARQWGPNLKGDIAKDVKAMSAKTASLCLREGAKKQHLEEGRKLGRLKVRWKLSVLLRRAWRAKVKVRLRLRVADKECLQCEEWCRPAGGSKAAGGRVKECLVKGVRG</sequence>
<organism evidence="1 2">
    <name type="scientific">Portunus trituberculatus</name>
    <name type="common">Swimming crab</name>
    <name type="synonym">Neptunus trituberculatus</name>
    <dbReference type="NCBI Taxonomy" id="210409"/>
    <lineage>
        <taxon>Eukaryota</taxon>
        <taxon>Metazoa</taxon>
        <taxon>Ecdysozoa</taxon>
        <taxon>Arthropoda</taxon>
        <taxon>Crustacea</taxon>
        <taxon>Multicrustacea</taxon>
        <taxon>Malacostraca</taxon>
        <taxon>Eumalacostraca</taxon>
        <taxon>Eucarida</taxon>
        <taxon>Decapoda</taxon>
        <taxon>Pleocyemata</taxon>
        <taxon>Brachyura</taxon>
        <taxon>Eubrachyura</taxon>
        <taxon>Portunoidea</taxon>
        <taxon>Portunidae</taxon>
        <taxon>Portuninae</taxon>
        <taxon>Portunus</taxon>
    </lineage>
</organism>
<dbReference type="Proteomes" id="UP000324222">
    <property type="component" value="Unassembled WGS sequence"/>
</dbReference>
<protein>
    <submittedName>
        <fullName evidence="1">Uncharacterized protein</fullName>
    </submittedName>
</protein>
<comment type="caution">
    <text evidence="1">The sequence shown here is derived from an EMBL/GenBank/DDBJ whole genome shotgun (WGS) entry which is preliminary data.</text>
</comment>
<accession>A0A5B7HIV0</accession>
<name>A0A5B7HIV0_PORTR</name>
<dbReference type="AlphaFoldDB" id="A0A5B7HIV0"/>